<dbReference type="Pfam" id="PF13870">
    <property type="entry name" value="CCDC113_CCDC96_CC"/>
    <property type="match status" value="1"/>
</dbReference>
<name>A0A8D8XEQ6_9HEMI</name>
<dbReference type="AlphaFoldDB" id="A0A8D8XEQ6"/>
<feature type="domain" description="CCDC113/CCDC96 coiled-coil" evidence="3">
    <location>
        <begin position="185"/>
        <end position="346"/>
    </location>
</feature>
<keyword evidence="1" id="KW-0175">Coiled coil</keyword>
<dbReference type="InterPro" id="IPR025254">
    <property type="entry name" value="CCDC113/CCDC96_CC"/>
</dbReference>
<feature type="region of interest" description="Disordered" evidence="2">
    <location>
        <begin position="1"/>
        <end position="30"/>
    </location>
</feature>
<reference evidence="4" key="1">
    <citation type="submission" date="2021-05" db="EMBL/GenBank/DDBJ databases">
        <authorList>
            <person name="Alioto T."/>
            <person name="Alioto T."/>
            <person name="Gomez Garrido J."/>
        </authorList>
    </citation>
    <scope>NUCLEOTIDE SEQUENCE</scope>
</reference>
<sequence length="420" mass="49249">MNIDLSISDEDHSGEDKLEEGVREVEEDPEERNKLLEQLKQTYKTRRKVKRRNELLKRCLKEFFQKRKLDHVCKEQDTSSQSAQIEAAYENKLHNYNKLTLNNLREIQEKESEEKVQEEEKTKMEEKWRELFETLKQTEVEKANGLMIMTGWKKEKRENMMKKFSKLIDSQRTAYETEGTAKSSEIRLREKIRSNELKLKRIENIADDIHILDYERVQADNVRIQTKIDDKLSELRKIKANNVSSETKISELQKKISTVQRHTEALSANLTTSHETIEEISSTLKKTISIRNKNLHTSQQLTDKAGLNLFPRLLADYKEKHTKLIEINEEINQLTETLDETRNKIDKLETSALQVKIGRKTDEKLSEKAAATEILDRYRLQNRNRSHWSRSKSRSSDDSSTIQSSLSLSFNAKKLLLLDA</sequence>
<dbReference type="EMBL" id="HBUF01308440">
    <property type="protein sequence ID" value="CAG6692688.1"/>
    <property type="molecule type" value="Transcribed_RNA"/>
</dbReference>
<evidence type="ECO:0000259" key="3">
    <source>
        <dbReference type="Pfam" id="PF13870"/>
    </source>
</evidence>
<protein>
    <recommendedName>
        <fullName evidence="3">CCDC113/CCDC96 coiled-coil domain-containing protein</fullName>
    </recommendedName>
</protein>
<proteinExistence type="predicted"/>
<accession>A0A8D8XEQ6</accession>
<evidence type="ECO:0000313" key="4">
    <source>
        <dbReference type="EMBL" id="CAG6692688.1"/>
    </source>
</evidence>
<organism evidence="4">
    <name type="scientific">Cacopsylla melanoneura</name>
    <dbReference type="NCBI Taxonomy" id="428564"/>
    <lineage>
        <taxon>Eukaryota</taxon>
        <taxon>Metazoa</taxon>
        <taxon>Ecdysozoa</taxon>
        <taxon>Arthropoda</taxon>
        <taxon>Hexapoda</taxon>
        <taxon>Insecta</taxon>
        <taxon>Pterygota</taxon>
        <taxon>Neoptera</taxon>
        <taxon>Paraneoptera</taxon>
        <taxon>Hemiptera</taxon>
        <taxon>Sternorrhyncha</taxon>
        <taxon>Psylloidea</taxon>
        <taxon>Psyllidae</taxon>
        <taxon>Psyllinae</taxon>
        <taxon>Cacopsylla</taxon>
    </lineage>
</organism>
<evidence type="ECO:0000256" key="2">
    <source>
        <dbReference type="SAM" id="MobiDB-lite"/>
    </source>
</evidence>
<feature type="coiled-coil region" evidence="1">
    <location>
        <begin position="317"/>
        <end position="351"/>
    </location>
</feature>
<feature type="compositionally biased region" description="Basic and acidic residues" evidence="2">
    <location>
        <begin position="9"/>
        <end position="24"/>
    </location>
</feature>
<evidence type="ECO:0000256" key="1">
    <source>
        <dbReference type="SAM" id="Coils"/>
    </source>
</evidence>